<dbReference type="EMBL" id="JAAIVB010000032">
    <property type="protein sequence ID" value="NEX61129.1"/>
    <property type="molecule type" value="Genomic_DNA"/>
</dbReference>
<name>A0A6B3SU21_9BURK</name>
<comment type="caution">
    <text evidence="2">The sequence shown here is derived from an EMBL/GenBank/DDBJ whole genome shotgun (WGS) entry which is preliminary data.</text>
</comment>
<dbReference type="RefSeq" id="WP_163962031.1">
    <property type="nucleotide sequence ID" value="NZ_JAAIVB010000032.1"/>
</dbReference>
<protein>
    <submittedName>
        <fullName evidence="2">Uncharacterized protein</fullName>
    </submittedName>
</protein>
<evidence type="ECO:0000313" key="3">
    <source>
        <dbReference type="Proteomes" id="UP000482155"/>
    </source>
</evidence>
<accession>A0A6B3SU21</accession>
<keyword evidence="3" id="KW-1185">Reference proteome</keyword>
<sequence>MTRHPGRRAISRRLATGALLALLLAGNAHGIPDWPVVDLPEDVERIHLGEDAALNGVPVRMQGFLSRLPEDRVAAWFARRLGQPLVQSRHGNKRILGRMQGGHYITVQLEPLARGTYGVVAVTAMAAALAQRGMDGAKPLAAPAWMAKLPAGSRVALQLSSSDDASAAVSHVITNDLSVSANADVLQRILQDDGLALDGSGRAPRNAMETRADEGRMLFFKGRGREAVAVIARQPSGQTAMVINTVIRKEGGR</sequence>
<keyword evidence="1" id="KW-0732">Signal</keyword>
<feature type="chain" id="PRO_5025396143" evidence="1">
    <location>
        <begin position="31"/>
        <end position="253"/>
    </location>
</feature>
<dbReference type="AlphaFoldDB" id="A0A6B3SU21"/>
<reference evidence="2 3" key="1">
    <citation type="submission" date="2020-02" db="EMBL/GenBank/DDBJ databases">
        <authorList>
            <person name="Kim M.K."/>
        </authorList>
    </citation>
    <scope>NUCLEOTIDE SEQUENCE [LARGE SCALE GENOMIC DNA]</scope>
    <source>
        <strain evidence="2 3">17J57-3</strain>
    </source>
</reference>
<evidence type="ECO:0000256" key="1">
    <source>
        <dbReference type="SAM" id="SignalP"/>
    </source>
</evidence>
<evidence type="ECO:0000313" key="2">
    <source>
        <dbReference type="EMBL" id="NEX61129.1"/>
    </source>
</evidence>
<feature type="signal peptide" evidence="1">
    <location>
        <begin position="1"/>
        <end position="30"/>
    </location>
</feature>
<gene>
    <name evidence="2" type="ORF">G3574_08565</name>
</gene>
<proteinExistence type="predicted"/>
<organism evidence="2 3">
    <name type="scientific">Noviherbaspirillum galbum</name>
    <dbReference type="NCBI Taxonomy" id="2709383"/>
    <lineage>
        <taxon>Bacteria</taxon>
        <taxon>Pseudomonadati</taxon>
        <taxon>Pseudomonadota</taxon>
        <taxon>Betaproteobacteria</taxon>
        <taxon>Burkholderiales</taxon>
        <taxon>Oxalobacteraceae</taxon>
        <taxon>Noviherbaspirillum</taxon>
    </lineage>
</organism>
<dbReference type="Proteomes" id="UP000482155">
    <property type="component" value="Unassembled WGS sequence"/>
</dbReference>